<dbReference type="Pfam" id="PF07811">
    <property type="entry name" value="TadE"/>
    <property type="match status" value="1"/>
</dbReference>
<evidence type="ECO:0000259" key="2">
    <source>
        <dbReference type="Pfam" id="PF07811"/>
    </source>
</evidence>
<evidence type="ECO:0000313" key="4">
    <source>
        <dbReference type="Proteomes" id="UP000001025"/>
    </source>
</evidence>
<name>Q7UHF6_RHOBA</name>
<dbReference type="EMBL" id="BX294156">
    <property type="protein sequence ID" value="CAD78016.1"/>
    <property type="molecule type" value="Genomic_DNA"/>
</dbReference>
<proteinExistence type="predicted"/>
<keyword evidence="1" id="KW-0812">Transmembrane</keyword>
<dbReference type="InterPro" id="IPR012495">
    <property type="entry name" value="TadE-like_dom"/>
</dbReference>
<keyword evidence="1" id="KW-1133">Transmembrane helix</keyword>
<keyword evidence="1" id="KW-0472">Membrane</keyword>
<reference evidence="3 4" key="1">
    <citation type="journal article" date="2003" name="Proc. Natl. Acad. Sci. U.S.A.">
        <title>Complete genome sequence of the marine planctomycete Pirellula sp. strain 1.</title>
        <authorList>
            <person name="Gloeckner F.O."/>
            <person name="Kube M."/>
            <person name="Bauer M."/>
            <person name="Teeling H."/>
            <person name="Lombardot T."/>
            <person name="Ludwig W."/>
            <person name="Gade D."/>
            <person name="Beck A."/>
            <person name="Borzym K."/>
            <person name="Heitmann K."/>
            <person name="Rabus R."/>
            <person name="Schlesner H."/>
            <person name="Amann R."/>
            <person name="Reinhardt R."/>
        </authorList>
    </citation>
    <scope>NUCLEOTIDE SEQUENCE [LARGE SCALE GENOMIC DNA]</scope>
    <source>
        <strain evidence="4">DSM 10527 / NCIMB 13988 / SH1</strain>
    </source>
</reference>
<accession>Q7UHF6</accession>
<dbReference type="EnsemblBacteria" id="CAD78016">
    <property type="protein sequence ID" value="CAD78016"/>
    <property type="gene ID" value="RB13235"/>
</dbReference>
<sequence length="140" mass="15566">MVGHHIMKHDQIIRAKRGAALMEFVMCLPVLLVITLGTLETCRMIYLRQSLKLAAYECARLAIVPGVDSQMVQDQCDVFLLGRGIRGYTFTCTPADPRDAIYGELVTTNVSMKAESNAIVGAWFYRGKTLSESVSIMAEY</sequence>
<organism evidence="3 4">
    <name type="scientific">Rhodopirellula baltica (strain DSM 10527 / NCIMB 13988 / SH1)</name>
    <dbReference type="NCBI Taxonomy" id="243090"/>
    <lineage>
        <taxon>Bacteria</taxon>
        <taxon>Pseudomonadati</taxon>
        <taxon>Planctomycetota</taxon>
        <taxon>Planctomycetia</taxon>
        <taxon>Pirellulales</taxon>
        <taxon>Pirellulaceae</taxon>
        <taxon>Rhodopirellula</taxon>
    </lineage>
</organism>
<protein>
    <recommendedName>
        <fullName evidence="2">TadE-like domain-containing protein</fullName>
    </recommendedName>
</protein>
<dbReference type="AlphaFoldDB" id="Q7UHF6"/>
<keyword evidence="4" id="KW-1185">Reference proteome</keyword>
<dbReference type="HOGENOM" id="CLU_122851_3_0_0"/>
<dbReference type="InParanoid" id="Q7UHF6"/>
<evidence type="ECO:0000313" key="3">
    <source>
        <dbReference type="EMBL" id="CAD78016.1"/>
    </source>
</evidence>
<dbReference type="OrthoDB" id="276644at2"/>
<gene>
    <name evidence="3" type="ordered locus">RB13235</name>
</gene>
<feature type="domain" description="TadE-like" evidence="2">
    <location>
        <begin position="18"/>
        <end position="60"/>
    </location>
</feature>
<dbReference type="Proteomes" id="UP000001025">
    <property type="component" value="Chromosome"/>
</dbReference>
<evidence type="ECO:0000256" key="1">
    <source>
        <dbReference type="SAM" id="Phobius"/>
    </source>
</evidence>
<dbReference type="eggNOG" id="COG4961">
    <property type="taxonomic scope" value="Bacteria"/>
</dbReference>
<dbReference type="STRING" id="243090.RB13235"/>
<feature type="transmembrane region" description="Helical" evidence="1">
    <location>
        <begin position="20"/>
        <end position="39"/>
    </location>
</feature>
<dbReference type="KEGG" id="rba:RB13235"/>
<dbReference type="PATRIC" id="fig|243090.15.peg.6411"/>